<accession>A0A9D9DG56</accession>
<evidence type="ECO:0000256" key="1">
    <source>
        <dbReference type="SAM" id="SignalP"/>
    </source>
</evidence>
<comment type="caution">
    <text evidence="2">The sequence shown here is derived from an EMBL/GenBank/DDBJ whole genome shotgun (WGS) entry which is preliminary data.</text>
</comment>
<gene>
    <name evidence="2" type="ORF">IAC61_00385</name>
</gene>
<keyword evidence="1" id="KW-0732">Signal</keyword>
<dbReference type="Proteomes" id="UP000823634">
    <property type="component" value="Unassembled WGS sequence"/>
</dbReference>
<evidence type="ECO:0008006" key="4">
    <source>
        <dbReference type="Google" id="ProtNLM"/>
    </source>
</evidence>
<reference evidence="2" key="1">
    <citation type="submission" date="2020-10" db="EMBL/GenBank/DDBJ databases">
        <authorList>
            <person name="Gilroy R."/>
        </authorList>
    </citation>
    <scope>NUCLEOTIDE SEQUENCE</scope>
    <source>
        <strain evidence="2">17113</strain>
    </source>
</reference>
<organism evidence="2 3">
    <name type="scientific">Candidatus Alloenteromonas pullistercoris</name>
    <dbReference type="NCBI Taxonomy" id="2840785"/>
    <lineage>
        <taxon>Bacteria</taxon>
        <taxon>Bacillati</taxon>
        <taxon>Bacillota</taxon>
        <taxon>Bacillota incertae sedis</taxon>
        <taxon>Candidatus Alloenteromonas</taxon>
    </lineage>
</organism>
<sequence>MKKLLALLLLPLLSLASCGPSSPKEGGDPLENVILRAKMENDQAEESGLDFFWSNIVAKRDERGELLLLGNYDNPPEDVTDLRQIEERLYPTAYFGSLYYQPSPEDDYRDNYLLYSLSDEGEYELGVYGHVPFTKADGTEIPLDEITDGMTFLTRRTQNFTYIYPMTLVVSTIVYLGNINSI</sequence>
<evidence type="ECO:0000313" key="3">
    <source>
        <dbReference type="Proteomes" id="UP000823634"/>
    </source>
</evidence>
<dbReference type="AlphaFoldDB" id="A0A9D9DG56"/>
<dbReference type="EMBL" id="JADINA010000002">
    <property type="protein sequence ID" value="MBO8425761.1"/>
    <property type="molecule type" value="Genomic_DNA"/>
</dbReference>
<reference evidence="2" key="2">
    <citation type="journal article" date="2021" name="PeerJ">
        <title>Extensive microbial diversity within the chicken gut microbiome revealed by metagenomics and culture.</title>
        <authorList>
            <person name="Gilroy R."/>
            <person name="Ravi A."/>
            <person name="Getino M."/>
            <person name="Pursley I."/>
            <person name="Horton D.L."/>
            <person name="Alikhan N.F."/>
            <person name="Baker D."/>
            <person name="Gharbi K."/>
            <person name="Hall N."/>
            <person name="Watson M."/>
            <person name="Adriaenssens E.M."/>
            <person name="Foster-Nyarko E."/>
            <person name="Jarju S."/>
            <person name="Secka A."/>
            <person name="Antonio M."/>
            <person name="Oren A."/>
            <person name="Chaudhuri R.R."/>
            <person name="La Ragione R."/>
            <person name="Hildebrand F."/>
            <person name="Pallen M.J."/>
        </authorList>
    </citation>
    <scope>NUCLEOTIDE SEQUENCE</scope>
    <source>
        <strain evidence="2">17113</strain>
    </source>
</reference>
<dbReference type="PROSITE" id="PS51257">
    <property type="entry name" value="PROKAR_LIPOPROTEIN"/>
    <property type="match status" value="1"/>
</dbReference>
<protein>
    <recommendedName>
        <fullName evidence="4">Lipoprotein</fullName>
    </recommendedName>
</protein>
<proteinExistence type="predicted"/>
<feature type="signal peptide" evidence="1">
    <location>
        <begin position="1"/>
        <end position="23"/>
    </location>
</feature>
<name>A0A9D9DG56_9FIRM</name>
<feature type="chain" id="PRO_5039138563" description="Lipoprotein" evidence="1">
    <location>
        <begin position="24"/>
        <end position="182"/>
    </location>
</feature>
<evidence type="ECO:0000313" key="2">
    <source>
        <dbReference type="EMBL" id="MBO8425761.1"/>
    </source>
</evidence>